<dbReference type="AlphaFoldDB" id="A0A1H1T8Y5"/>
<gene>
    <name evidence="3" type="ORF">SAMN05444158_2450</name>
</gene>
<feature type="domain" description="Capsule synthesis protein CapA" evidence="2">
    <location>
        <begin position="10"/>
        <end position="274"/>
    </location>
</feature>
<reference evidence="4" key="1">
    <citation type="submission" date="2016-10" db="EMBL/GenBank/DDBJ databases">
        <authorList>
            <person name="Varghese N."/>
            <person name="Submissions S."/>
        </authorList>
    </citation>
    <scope>NUCLEOTIDE SEQUENCE [LARGE SCALE GENOMIC DNA]</scope>
    <source>
        <strain evidence="4">GAS369</strain>
    </source>
</reference>
<proteinExistence type="inferred from homology"/>
<dbReference type="SUPFAM" id="SSF56300">
    <property type="entry name" value="Metallo-dependent phosphatases"/>
    <property type="match status" value="1"/>
</dbReference>
<accession>A0A1H1T8Y5</accession>
<organism evidence="3 4">
    <name type="scientific">Bradyrhizobium canariense</name>
    <dbReference type="NCBI Taxonomy" id="255045"/>
    <lineage>
        <taxon>Bacteria</taxon>
        <taxon>Pseudomonadati</taxon>
        <taxon>Pseudomonadota</taxon>
        <taxon>Alphaproteobacteria</taxon>
        <taxon>Hyphomicrobiales</taxon>
        <taxon>Nitrobacteraceae</taxon>
        <taxon>Bradyrhizobium</taxon>
    </lineage>
</organism>
<dbReference type="RefSeq" id="WP_146687414.1">
    <property type="nucleotide sequence ID" value="NZ_LT629750.1"/>
</dbReference>
<dbReference type="SMART" id="SM00854">
    <property type="entry name" value="PGA_cap"/>
    <property type="match status" value="1"/>
</dbReference>
<dbReference type="PANTHER" id="PTHR33393">
    <property type="entry name" value="POLYGLUTAMINE SYNTHESIS ACCESSORY PROTEIN RV0574C-RELATED"/>
    <property type="match status" value="1"/>
</dbReference>
<evidence type="ECO:0000256" key="1">
    <source>
        <dbReference type="ARBA" id="ARBA00005662"/>
    </source>
</evidence>
<name>A0A1H1T8Y5_9BRAD</name>
<comment type="similarity">
    <text evidence="1">Belongs to the CapA family.</text>
</comment>
<protein>
    <submittedName>
        <fullName evidence="3">Poly-gamma-glutamate synthesis protein (Capsule biosynthesis protein)</fullName>
    </submittedName>
</protein>
<evidence type="ECO:0000259" key="2">
    <source>
        <dbReference type="SMART" id="SM00854"/>
    </source>
</evidence>
<dbReference type="InterPro" id="IPR029052">
    <property type="entry name" value="Metallo-depent_PP-like"/>
</dbReference>
<dbReference type="EMBL" id="LT629750">
    <property type="protein sequence ID" value="SDS56638.1"/>
    <property type="molecule type" value="Genomic_DNA"/>
</dbReference>
<evidence type="ECO:0000313" key="4">
    <source>
        <dbReference type="Proteomes" id="UP000243904"/>
    </source>
</evidence>
<dbReference type="PANTHER" id="PTHR33393:SF11">
    <property type="entry name" value="POLYGLUTAMINE SYNTHESIS ACCESSORY PROTEIN RV0574C-RELATED"/>
    <property type="match status" value="1"/>
</dbReference>
<evidence type="ECO:0000313" key="3">
    <source>
        <dbReference type="EMBL" id="SDS56638.1"/>
    </source>
</evidence>
<dbReference type="CDD" id="cd07381">
    <property type="entry name" value="MPP_CapA"/>
    <property type="match status" value="1"/>
</dbReference>
<keyword evidence="4" id="KW-1185">Reference proteome</keyword>
<dbReference type="InterPro" id="IPR052169">
    <property type="entry name" value="CW_Biosynth-Accessory"/>
</dbReference>
<dbReference type="Gene3D" id="3.60.21.10">
    <property type="match status" value="1"/>
</dbReference>
<dbReference type="Proteomes" id="UP000243904">
    <property type="component" value="Chromosome I"/>
</dbReference>
<sequence length="364" mass="38814">MKQDKHADQTLLILGDTNIQNRPDPDSAFVNVRDMLSSADVVFGQLEGPLAEPSASPAQPDIPHKAGWRHSGAKVGPALKKAGYAGVSCASNVAYPASAAVASVKVLDQIGILHCGVGETLAEARKPVIIEKNGIRLGFLSYTSVFWPSNHAASANSPGCATIKAHAAYEPGHRALEMPGAEPITHTFADPAELEAMRDDVRALRTKVDLVILSCHWGVSSRDEPVAYQREIARAAIDAGADMVFGHHPHVVQAAEIYQGRPVFYSLGNFVFDWDVMRGRHLDGLALRCAISNKKITAIELLPVRRNEHNDICVHGAETGAGKEILGRFEQLSKKLGNTIVLSAGNHLELAAGNAASGKVLATA</sequence>
<dbReference type="InterPro" id="IPR019079">
    <property type="entry name" value="Capsule_synth_CapA"/>
</dbReference>
<dbReference type="Pfam" id="PF09587">
    <property type="entry name" value="PGA_cap"/>
    <property type="match status" value="1"/>
</dbReference>